<feature type="region of interest" description="Disordered" evidence="1">
    <location>
        <begin position="1"/>
        <end position="24"/>
    </location>
</feature>
<dbReference type="HOGENOM" id="CLU_1036496_0_0_1"/>
<proteinExistence type="predicted"/>
<evidence type="ECO:0000256" key="1">
    <source>
        <dbReference type="SAM" id="MobiDB-lite"/>
    </source>
</evidence>
<dbReference type="OrthoDB" id="3252470at2759"/>
<dbReference type="AlphaFoldDB" id="A0A074S457"/>
<reference evidence="2 3" key="1">
    <citation type="submission" date="2013-12" db="EMBL/GenBank/DDBJ databases">
        <authorList>
            <person name="Cubeta M."/>
            <person name="Pakala S."/>
            <person name="Fedorova N."/>
            <person name="Thomas E."/>
            <person name="Dean R."/>
            <person name="Jabaji S."/>
            <person name="Neate S."/>
            <person name="Toda T."/>
            <person name="Tavantzis S."/>
            <person name="Vilgalys R."/>
            <person name="Bharathan N."/>
            <person name="Pakala S."/>
            <person name="Losada L.S."/>
            <person name="Zafar N."/>
            <person name="Nierman W."/>
        </authorList>
    </citation>
    <scope>NUCLEOTIDE SEQUENCE [LARGE SCALE GENOMIC DNA]</scope>
    <source>
        <strain evidence="2 3">123E</strain>
    </source>
</reference>
<protein>
    <submittedName>
        <fullName evidence="2">Uncharacterized protein</fullName>
    </submittedName>
</protein>
<gene>
    <name evidence="2" type="ORF">V565_352230</name>
</gene>
<sequence>MPKSNCDPNHSTATVEVANSNNGPDFNQEPKYTFTYSVDGKYVCIKEVNGKKHVYSMIAKPENPGKCVLEEEMHMPKGNERHKMYLIFDSMRSNARQVLGKDGLDILWSSIPIEVRADILNMVAGGGNEILIRILRNARDQAMQNRDGRKAKTMSKVNKKATNQVESSKESSTPNQSSSSKSKSTDKDDLVVRHTAPSKGDNNTTNKKSALAQPVDESGDPDESTQKALACKHPILRQPRKDRDLEDIFTVTWKTKEELVEAIDMGGSER</sequence>
<evidence type="ECO:0000313" key="2">
    <source>
        <dbReference type="EMBL" id="KEP44902.1"/>
    </source>
</evidence>
<comment type="caution">
    <text evidence="2">The sequence shown here is derived from an EMBL/GenBank/DDBJ whole genome shotgun (WGS) entry which is preliminary data.</text>
</comment>
<keyword evidence="3" id="KW-1185">Reference proteome</keyword>
<accession>A0A074S457</accession>
<feature type="compositionally biased region" description="Basic residues" evidence="1">
    <location>
        <begin position="149"/>
        <end position="159"/>
    </location>
</feature>
<name>A0A074S457_9AGAM</name>
<feature type="non-terminal residue" evidence="2">
    <location>
        <position position="270"/>
    </location>
</feature>
<feature type="region of interest" description="Disordered" evidence="1">
    <location>
        <begin position="143"/>
        <end position="246"/>
    </location>
</feature>
<organism evidence="2 3">
    <name type="scientific">Rhizoctonia solani 123E</name>
    <dbReference type="NCBI Taxonomy" id="1423351"/>
    <lineage>
        <taxon>Eukaryota</taxon>
        <taxon>Fungi</taxon>
        <taxon>Dikarya</taxon>
        <taxon>Basidiomycota</taxon>
        <taxon>Agaricomycotina</taxon>
        <taxon>Agaricomycetes</taxon>
        <taxon>Cantharellales</taxon>
        <taxon>Ceratobasidiaceae</taxon>
        <taxon>Rhizoctonia</taxon>
    </lineage>
</organism>
<evidence type="ECO:0000313" key="3">
    <source>
        <dbReference type="Proteomes" id="UP000027456"/>
    </source>
</evidence>
<dbReference type="Proteomes" id="UP000027456">
    <property type="component" value="Unassembled WGS sequence"/>
</dbReference>
<feature type="compositionally biased region" description="Basic and acidic residues" evidence="1">
    <location>
        <begin position="183"/>
        <end position="192"/>
    </location>
</feature>
<feature type="compositionally biased region" description="Low complexity" evidence="1">
    <location>
        <begin position="170"/>
        <end position="182"/>
    </location>
</feature>
<dbReference type="EMBL" id="AZST01002590">
    <property type="protein sequence ID" value="KEP44902.1"/>
    <property type="molecule type" value="Genomic_DNA"/>
</dbReference>